<evidence type="ECO:0000313" key="2">
    <source>
        <dbReference type="Proteomes" id="UP000058074"/>
    </source>
</evidence>
<dbReference type="AlphaFoldDB" id="A0A0N7GTC7"/>
<name>A0A0N7GTC7_SPHMC</name>
<accession>A0A0N7GTC7</accession>
<keyword evidence="1" id="KW-0614">Plasmid</keyword>
<dbReference type="PATRIC" id="fig|33050.5.peg.4794"/>
<gene>
    <name evidence="1" type="ORF">AN936_23695</name>
</gene>
<reference evidence="1 2" key="1">
    <citation type="journal article" date="2015" name="Genome Announc.">
        <title>Complete Genome Sequence of Polypropylene Glycol- and Polyethylene Glycol-Degrading Sphingopyxis macrogoltabida Strain EY-1.</title>
        <authorList>
            <person name="Ohtsubo Y."/>
            <person name="Nagata Y."/>
            <person name="Numata M."/>
            <person name="Tsuchikane K."/>
            <person name="Hosoyama A."/>
            <person name="Yamazoe A."/>
            <person name="Tsuda M."/>
            <person name="Fujita N."/>
            <person name="Kawai F."/>
        </authorList>
    </citation>
    <scope>NUCLEOTIDE SEQUENCE [LARGE SCALE GENOMIC DNA]</scope>
    <source>
        <strain evidence="1 2">EY-1</strain>
        <plasmid evidence="1">1</plasmid>
    </source>
</reference>
<dbReference type="KEGG" id="smag:AN936_23695"/>
<protein>
    <submittedName>
        <fullName evidence="1">Uncharacterized protein</fullName>
    </submittedName>
</protein>
<sequence length="57" mass="6507">MKVNTEKMLDLIIMARPNASPDDVRKLAPILAPLPDAELKARVAKARRRKERREGKQ</sequence>
<dbReference type="EMBL" id="CP012701">
    <property type="protein sequence ID" value="ALH83147.1"/>
    <property type="molecule type" value="Genomic_DNA"/>
</dbReference>
<geneLocation type="plasmid" evidence="1 2">
    <name>1</name>
</geneLocation>
<dbReference type="Proteomes" id="UP000058074">
    <property type="component" value="Plasmid 1"/>
</dbReference>
<evidence type="ECO:0000313" key="1">
    <source>
        <dbReference type="EMBL" id="ALH83147.1"/>
    </source>
</evidence>
<proteinExistence type="predicted"/>
<organism evidence="1 2">
    <name type="scientific">Sphingopyxis macrogoltabida</name>
    <name type="common">Sphingomonas macrogoltabidus</name>
    <dbReference type="NCBI Taxonomy" id="33050"/>
    <lineage>
        <taxon>Bacteria</taxon>
        <taxon>Pseudomonadati</taxon>
        <taxon>Pseudomonadota</taxon>
        <taxon>Alphaproteobacteria</taxon>
        <taxon>Sphingomonadales</taxon>
        <taxon>Sphingomonadaceae</taxon>
        <taxon>Sphingopyxis</taxon>
    </lineage>
</organism>